<feature type="region of interest" description="Disordered" evidence="8">
    <location>
        <begin position="785"/>
        <end position="807"/>
    </location>
</feature>
<dbReference type="Pfam" id="PF13945">
    <property type="entry name" value="NST1"/>
    <property type="match status" value="1"/>
</dbReference>
<feature type="region of interest" description="Disordered" evidence="8">
    <location>
        <begin position="1255"/>
        <end position="1280"/>
    </location>
</feature>
<reference evidence="9 10" key="1">
    <citation type="submission" date="2017-04" db="EMBL/GenBank/DDBJ databases">
        <authorList>
            <person name="Afonso C.L."/>
            <person name="Miller P.J."/>
            <person name="Scott M.A."/>
            <person name="Spackman E."/>
            <person name="Goraichik I."/>
            <person name="Dimitrov K.M."/>
            <person name="Suarez D.L."/>
            <person name="Swayne D.E."/>
        </authorList>
    </citation>
    <scope>NUCLEOTIDE SEQUENCE [LARGE SCALE GENOMIC DNA]</scope>
</reference>
<sequence>MAPSSKNKKKKAKAKHGKKNHSTNDISPSRLPTDMNAEVFDSSEEYPTSRVIKSGPNGDVIVESITTDDDDMKHKKKNDGKDNTENINNREPSSMASVLDNHWETLSPEIKKKILRIDKNEVFDVIQKYQSTHNCNCTVCGRRHMSMDQEMERIYNTLYEIDKIKDPEINPVKFHLGIIKELQLSRHTNEDNTEESPSEVQHDDTLNDNTPIKPFMPSNNVESLKEEVMHFKQNRQRKFVDDESSNQNKGQSNTEDEENISQNDEEETEKTAPHIALAQQYKDFTKSFISSHPKLASEYVNKMMLYPDMLNVTNNMMGIGSDKNFVATMTDFVAQKLKNGADELNKDGMGDPKVFTTMLHNGTPLTPEEYIELQRNIADRMTNSYDTKKREFNSISPLEKELFVRFMLSDNRKQFEEIVMQSFREKFDYEFGGSSISASLAAAAAAATLTNPLSALSSSQDSSKFQNYDARNDVSDDEYEYSDYDDEEEGEEEEEEEEEDDDDENGGSEILSDYLEDENESHLKPGYDKNGHFDPNHHIMTHHAEHMNYTRHHGNDNFHQYMGSDEFEEDGDSYDEEEGEEEEEEDEDVIGDEEDGYESPVDEADRLEEGRKLLQIAITKLLQGRILESYHESEAENNRLKLLQELEDEQKSKEEKKQKKQKKKEKEKEKKKQQQLAKEEEKRKKSEEEERIKKENEARELERREAQRKKVEETKRKKDEERRRKLDEQRKREELQERQRKLKEEQKRKREEEKKKKEDEKKKLKEGKKLIQAEETVTIGDYEQQITEKSHPQLDDTTPTVKQTNISKEIPTSNGILAPQKLENISNDIADIISTVTASKSISGSPSHLQNLLHPQAPKVGTPVSKAPQSGITQTSNSLALDSNQLFPGSNSILSTPILPASRQNEFDNLYSSLSNNPPSGLQGLSGANMETPLWNSYSSPSISQAIGNPMSQTDPLTYHSATGTPQARLASYNPIATTNQTRQSFNDELNSLTNMLSYSGLNDSNFTTGSADQMWNNGQRNSISARMANQPMNSLNNSGSSLHNSVPSTAMHPFMDTNSTRSGSIWNNNMIDQTSQTPLANTTNNSLRVGANTLNRPLQDQPADVSNLLPSSIWSEPSPTFMNTKTNLAQSTLNNNSFNTEQSIPDMIYKECNVLQQQDPLQQPYISTEALFHRIAFLGLDYNTFMNIVMNMTNSYGIETIPNTSGTITHVMLNKNNRVPVLSSISDISIGSQDSMNVANGAFNLATTSNSMGQVDSRQNGFPSGSLLHNSIPSSGISQ</sequence>
<proteinExistence type="inferred from homology"/>
<evidence type="ECO:0000313" key="10">
    <source>
        <dbReference type="Proteomes" id="UP000196158"/>
    </source>
</evidence>
<feature type="compositionally biased region" description="Basic and acidic residues" evidence="8">
    <location>
        <begin position="647"/>
        <end position="657"/>
    </location>
</feature>
<feature type="compositionally biased region" description="Polar residues" evidence="8">
    <location>
        <begin position="795"/>
        <end position="807"/>
    </location>
</feature>
<keyword evidence="5 7" id="KW-0346">Stress response</keyword>
<evidence type="ECO:0000313" key="9">
    <source>
        <dbReference type="EMBL" id="SMN18603.1"/>
    </source>
</evidence>
<evidence type="ECO:0000256" key="6">
    <source>
        <dbReference type="ARBA" id="ARBA00023054"/>
    </source>
</evidence>
<dbReference type="InterPro" id="IPR025279">
    <property type="entry name" value="NST1"/>
</dbReference>
<organism evidence="9 10">
    <name type="scientific">Maudiozyma saulgeensis</name>
    <dbReference type="NCBI Taxonomy" id="1789683"/>
    <lineage>
        <taxon>Eukaryota</taxon>
        <taxon>Fungi</taxon>
        <taxon>Dikarya</taxon>
        <taxon>Ascomycota</taxon>
        <taxon>Saccharomycotina</taxon>
        <taxon>Saccharomycetes</taxon>
        <taxon>Saccharomycetales</taxon>
        <taxon>Saccharomycetaceae</taxon>
        <taxon>Maudiozyma</taxon>
    </lineage>
</organism>
<comment type="subcellular location">
    <subcellularLocation>
        <location evidence="1 7">Cytoplasm</location>
    </subcellularLocation>
</comment>
<feature type="region of interest" description="Disordered" evidence="8">
    <location>
        <begin position="65"/>
        <end position="92"/>
    </location>
</feature>
<accession>A0A1X7QYU2</accession>
<feature type="region of interest" description="Disordered" evidence="8">
    <location>
        <begin position="1"/>
        <end position="34"/>
    </location>
</feature>
<dbReference type="CDD" id="cd22249">
    <property type="entry name" value="UDM1_RNF168_RNF169-like"/>
    <property type="match status" value="1"/>
</dbReference>
<evidence type="ECO:0000256" key="4">
    <source>
        <dbReference type="ARBA" id="ARBA00022490"/>
    </source>
</evidence>
<feature type="region of interest" description="Disordered" evidence="8">
    <location>
        <begin position="455"/>
        <end position="510"/>
    </location>
</feature>
<evidence type="ECO:0000256" key="3">
    <source>
        <dbReference type="ARBA" id="ARBA00020733"/>
    </source>
</evidence>
<keyword evidence="6 7" id="KW-0175">Coiled coil</keyword>
<evidence type="ECO:0000256" key="5">
    <source>
        <dbReference type="ARBA" id="ARBA00023016"/>
    </source>
</evidence>
<feature type="compositionally biased region" description="Acidic residues" evidence="8">
    <location>
        <begin position="254"/>
        <end position="268"/>
    </location>
</feature>
<dbReference type="Proteomes" id="UP000196158">
    <property type="component" value="Unassembled WGS sequence"/>
</dbReference>
<feature type="region of interest" description="Disordered" evidence="8">
    <location>
        <begin position="647"/>
        <end position="766"/>
    </location>
</feature>
<dbReference type="AlphaFoldDB" id="A0A1X7QYU2"/>
<feature type="compositionally biased region" description="Acidic residues" evidence="8">
    <location>
        <begin position="565"/>
        <end position="602"/>
    </location>
</feature>
<dbReference type="GO" id="GO:0005737">
    <property type="term" value="C:cytoplasm"/>
    <property type="evidence" value="ECO:0007669"/>
    <property type="project" value="UniProtKB-SubCell"/>
</dbReference>
<feature type="compositionally biased region" description="Basic and acidic residues" evidence="8">
    <location>
        <begin position="664"/>
        <end position="766"/>
    </location>
</feature>
<feature type="region of interest" description="Disordered" evidence="8">
    <location>
        <begin position="186"/>
        <end position="218"/>
    </location>
</feature>
<evidence type="ECO:0000256" key="8">
    <source>
        <dbReference type="SAM" id="MobiDB-lite"/>
    </source>
</evidence>
<feature type="compositionally biased region" description="Acidic residues" evidence="8">
    <location>
        <begin position="475"/>
        <end position="506"/>
    </location>
</feature>
<keyword evidence="4 7" id="KW-0963">Cytoplasm</keyword>
<evidence type="ECO:0000256" key="2">
    <source>
        <dbReference type="ARBA" id="ARBA00007112"/>
    </source>
</evidence>
<evidence type="ECO:0000256" key="1">
    <source>
        <dbReference type="ARBA" id="ARBA00004496"/>
    </source>
</evidence>
<protein>
    <recommendedName>
        <fullName evidence="3 7">Stress response protein NST1</fullName>
    </recommendedName>
</protein>
<feature type="region of interest" description="Disordered" evidence="8">
    <location>
        <begin position="236"/>
        <end position="272"/>
    </location>
</feature>
<dbReference type="EMBL" id="FXLY01000002">
    <property type="protein sequence ID" value="SMN18603.1"/>
    <property type="molecule type" value="Genomic_DNA"/>
</dbReference>
<name>A0A1X7QYU2_9SACH</name>
<feature type="region of interest" description="Disordered" evidence="8">
    <location>
        <begin position="553"/>
        <end position="606"/>
    </location>
</feature>
<comment type="similarity">
    <text evidence="2 7">Belongs to the NST1 family.</text>
</comment>
<evidence type="ECO:0000256" key="7">
    <source>
        <dbReference type="RuleBase" id="RU049441"/>
    </source>
</evidence>
<gene>
    <name evidence="9" type="ORF">KASA_0Q11121G</name>
</gene>
<comment type="function">
    <text evidence="7">May act as a negative regulator of salt tolerance.</text>
</comment>
<feature type="compositionally biased region" description="Basic residues" evidence="8">
    <location>
        <begin position="1"/>
        <end position="21"/>
    </location>
</feature>
<keyword evidence="10" id="KW-1185">Reference proteome</keyword>
<dbReference type="OrthoDB" id="21629at2759"/>